<dbReference type="PROSITE" id="PS50294">
    <property type="entry name" value="WD_REPEATS_REGION"/>
    <property type="match status" value="4"/>
</dbReference>
<dbReference type="GO" id="GO:0008017">
    <property type="term" value="F:microtubule binding"/>
    <property type="evidence" value="ECO:0007669"/>
    <property type="project" value="EnsemblFungi"/>
</dbReference>
<evidence type="ECO:0000256" key="4">
    <source>
        <dbReference type="ARBA" id="ARBA00005881"/>
    </source>
</evidence>
<dbReference type="GO" id="GO:0033588">
    <property type="term" value="C:elongator holoenzyme complex"/>
    <property type="evidence" value="ECO:0007669"/>
    <property type="project" value="EnsemblFungi"/>
</dbReference>
<proteinExistence type="inferred from homology"/>
<dbReference type="KEGG" id="pic:PICST_28574"/>
<keyword evidence="9" id="KW-0677">Repeat</keyword>
<protein>
    <recommendedName>
        <fullName evidence="5">Elongator complex protein 2</fullName>
    </recommendedName>
</protein>
<dbReference type="SMART" id="SM00320">
    <property type="entry name" value="WD40"/>
    <property type="match status" value="9"/>
</dbReference>
<dbReference type="PROSITE" id="PS00678">
    <property type="entry name" value="WD_REPEATS_1"/>
    <property type="match status" value="1"/>
</dbReference>
<dbReference type="InterPro" id="IPR019775">
    <property type="entry name" value="WD40_repeat_CS"/>
</dbReference>
<evidence type="ECO:0000256" key="12">
    <source>
        <dbReference type="SAM" id="MobiDB-lite"/>
    </source>
</evidence>
<dbReference type="UniPathway" id="UPA00988"/>
<dbReference type="Proteomes" id="UP000002258">
    <property type="component" value="Chromosome 1"/>
</dbReference>
<dbReference type="InterPro" id="IPR036322">
    <property type="entry name" value="WD40_repeat_dom_sf"/>
</dbReference>
<dbReference type="Pfam" id="PF00400">
    <property type="entry name" value="WD40"/>
    <property type="match status" value="7"/>
</dbReference>
<dbReference type="STRING" id="322104.A3GGE7"/>
<dbReference type="FunFam" id="2.130.10.10:FF:000400">
    <property type="entry name" value="Elongator acetyltransferase complex subunit 2"/>
    <property type="match status" value="1"/>
</dbReference>
<evidence type="ECO:0000256" key="8">
    <source>
        <dbReference type="ARBA" id="ARBA00022694"/>
    </source>
</evidence>
<keyword evidence="7 11" id="KW-0853">WD repeat</keyword>
<dbReference type="InterPro" id="IPR037289">
    <property type="entry name" value="Elp2"/>
</dbReference>
<dbReference type="OrthoDB" id="27911at2759"/>
<comment type="similarity">
    <text evidence="4">Belongs to the WD repeat ELP2 family.</text>
</comment>
<dbReference type="GO" id="GO:0005737">
    <property type="term" value="C:cytoplasm"/>
    <property type="evidence" value="ECO:0007669"/>
    <property type="project" value="UniProtKB-SubCell"/>
</dbReference>
<comment type="pathway">
    <text evidence="3">tRNA modification; 5-methoxycarbonylmethyl-2-thiouridine-tRNA biosynthesis.</text>
</comment>
<name>A3GGE7_PICST</name>
<dbReference type="InterPro" id="IPR001680">
    <property type="entry name" value="WD40_rpt"/>
</dbReference>
<sequence>MSHTTVITQEAIFVGANKQSQVADYNPNEDVVAFGASTNIALWNPLAKDGKGVYSTLKKHNKEITGIKFIPNSPFLVSVGEDSQINIWRRSQESYEIVQAFKDSDHSITALAVVNQNLFVTGCSDGYISIWSYGGEQEKFGLAHKFEVKSNFLPIALAIEQVDEEHNYLLAVGGTSPNVFVYTFVVSDSAAVENFTQSACLTGHEDWVRCLEFVTEEKNKNYILASGSQDRYIRLWRLKLNDCIDDSDEDESKLILLSNKQYKFNLSETSRGAISFEALIMGHDDWVTGLQWHPSYRGNGSKRKLQLLSSSADTALMVWEMDVESGIWVCVNRLGEMSIKGASTATGASGGFWSCLWFVDKGTNKQIILANGKTGSFRVYRELGEEAKSFEAVHGPTGATREITDIIWARGGEYFISTSLDQTSRLFAPWVQGRNHKTWHEFARPQIHGYDMICIDNINDSKYVSGGDEKVLRVFEMTNSISKLLKNLCDIDVVSESNQLPEAASLPVLGLSNKAANEQLEAGEDAQRQQDAEENNAVPEEKEDVLATLTSPPLEDHLQRYTLFPELEKLYGHGYELTCCATSPNGMLIASACKSNSAKHAIIRVFNVRKDYQQCQQVLEGHNLTITSLEFSSDGKYLLAVSRDRSFSLWKVSDESEGQFALVELNLKAHTRIIWDCSWAPANSYGQFFITCSRDKQIKLWNVGNDKVELVSVVKLAEAITSVSICKIGLFKNKLVAAIGLESGGISIYSVDLSDNTFEFKEVAKIDHLLTPSDRVTKLSFSNKIHDGQLKLAVGSNDCSVRLYSIEESIVA</sequence>
<dbReference type="OMA" id="ENFRHIS"/>
<feature type="repeat" description="WD" evidence="11">
    <location>
        <begin position="619"/>
        <end position="660"/>
    </location>
</feature>
<dbReference type="AlphaFoldDB" id="A3GGE7"/>
<evidence type="ECO:0000256" key="1">
    <source>
        <dbReference type="ARBA" id="ARBA00004123"/>
    </source>
</evidence>
<dbReference type="GeneID" id="4851346"/>
<dbReference type="InterPro" id="IPR015943">
    <property type="entry name" value="WD40/YVTN_repeat-like_dom_sf"/>
</dbReference>
<evidence type="ECO:0000256" key="9">
    <source>
        <dbReference type="ARBA" id="ARBA00022737"/>
    </source>
</evidence>
<feature type="repeat" description="WD" evidence="11">
    <location>
        <begin position="201"/>
        <end position="246"/>
    </location>
</feature>
<keyword evidence="6" id="KW-0963">Cytoplasm</keyword>
<dbReference type="GO" id="GO:0006357">
    <property type="term" value="P:regulation of transcription by RNA polymerase II"/>
    <property type="evidence" value="ECO:0007669"/>
    <property type="project" value="EnsemblFungi"/>
</dbReference>
<dbReference type="GO" id="GO:0032447">
    <property type="term" value="P:protein urmylation"/>
    <property type="evidence" value="ECO:0007669"/>
    <property type="project" value="EnsemblFungi"/>
</dbReference>
<dbReference type="InParanoid" id="A3GGE7"/>
<reference evidence="13 14" key="1">
    <citation type="journal article" date="2007" name="Nat. Biotechnol.">
        <title>Genome sequence of the lignocellulose-bioconverting and xylose-fermenting yeast Pichia stipitis.</title>
        <authorList>
            <person name="Jeffries T.W."/>
            <person name="Grigoriev I.V."/>
            <person name="Grimwood J."/>
            <person name="Laplaza J.M."/>
            <person name="Aerts A."/>
            <person name="Salamov A."/>
            <person name="Schmutz J."/>
            <person name="Lindquist E."/>
            <person name="Dehal P."/>
            <person name="Shapiro H."/>
            <person name="Jin Y.S."/>
            <person name="Passoth V."/>
            <person name="Richardson P.M."/>
        </authorList>
    </citation>
    <scope>NUCLEOTIDE SEQUENCE [LARGE SCALE GENOMIC DNA]</scope>
    <source>
        <strain evidence="14">ATCC 58785 / CBS 6054 / NBRC 10063 / NRRL Y-11545</strain>
    </source>
</reference>
<keyword evidence="10" id="KW-0539">Nucleus</keyword>
<evidence type="ECO:0000256" key="6">
    <source>
        <dbReference type="ARBA" id="ARBA00022490"/>
    </source>
</evidence>
<evidence type="ECO:0000313" key="13">
    <source>
        <dbReference type="EMBL" id="EAZ63920.2"/>
    </source>
</evidence>
<gene>
    <name evidence="13" type="primary">ELP2</name>
    <name evidence="13" type="ORF">PICST_28574</name>
</gene>
<evidence type="ECO:0000256" key="7">
    <source>
        <dbReference type="ARBA" id="ARBA00022574"/>
    </source>
</evidence>
<keyword evidence="8" id="KW-0819">tRNA processing</keyword>
<dbReference type="RefSeq" id="XP_001387943.2">
    <property type="nucleotide sequence ID" value="XM_001387906.1"/>
</dbReference>
<dbReference type="Gene3D" id="2.130.10.10">
    <property type="entry name" value="YVTN repeat-like/Quinoprotein amine dehydrogenase"/>
    <property type="match status" value="4"/>
</dbReference>
<feature type="repeat" description="WD" evidence="11">
    <location>
        <begin position="667"/>
        <end position="711"/>
    </location>
</feature>
<organism evidence="13 14">
    <name type="scientific">Scheffersomyces stipitis (strain ATCC 58785 / CBS 6054 / NBRC 10063 / NRRL Y-11545)</name>
    <name type="common">Yeast</name>
    <name type="synonym">Pichia stipitis</name>
    <dbReference type="NCBI Taxonomy" id="322104"/>
    <lineage>
        <taxon>Eukaryota</taxon>
        <taxon>Fungi</taxon>
        <taxon>Dikarya</taxon>
        <taxon>Ascomycota</taxon>
        <taxon>Saccharomycotina</taxon>
        <taxon>Pichiomycetes</taxon>
        <taxon>Debaryomycetaceae</taxon>
        <taxon>Scheffersomyces</taxon>
    </lineage>
</organism>
<dbReference type="EMBL" id="AAVQ01000001">
    <property type="protein sequence ID" value="EAZ63920.2"/>
    <property type="molecule type" value="Genomic_DNA"/>
</dbReference>
<comment type="subcellular location">
    <subcellularLocation>
        <location evidence="2">Cytoplasm</location>
    </subcellularLocation>
    <subcellularLocation>
        <location evidence="1">Nucleus</location>
    </subcellularLocation>
</comment>
<dbReference type="GO" id="GO:0002098">
    <property type="term" value="P:tRNA wobble uridine modification"/>
    <property type="evidence" value="ECO:0007669"/>
    <property type="project" value="EnsemblFungi"/>
</dbReference>
<dbReference type="FunCoup" id="A3GGE7">
    <property type="interactions" value="1142"/>
</dbReference>
<dbReference type="PANTHER" id="PTHR44111">
    <property type="entry name" value="ELONGATOR COMPLEX PROTEIN 2"/>
    <property type="match status" value="1"/>
</dbReference>
<evidence type="ECO:0000256" key="11">
    <source>
        <dbReference type="PROSITE-ProRule" id="PRU00221"/>
    </source>
</evidence>
<comment type="caution">
    <text evidence="13">The sequence shown here is derived from an EMBL/GenBank/DDBJ whole genome shotgun (WGS) entry which is preliminary data.</text>
</comment>
<dbReference type="GO" id="GO:0005634">
    <property type="term" value="C:nucleus"/>
    <property type="evidence" value="ECO:0007669"/>
    <property type="project" value="UniProtKB-SubCell"/>
</dbReference>
<accession>A3GGE7</accession>
<evidence type="ECO:0000256" key="5">
    <source>
        <dbReference type="ARBA" id="ARBA00020267"/>
    </source>
</evidence>
<feature type="repeat" description="WD" evidence="11">
    <location>
        <begin position="57"/>
        <end position="88"/>
    </location>
</feature>
<dbReference type="eggNOG" id="KOG1063">
    <property type="taxonomic scope" value="Eukaryota"/>
</dbReference>
<evidence type="ECO:0000313" key="14">
    <source>
        <dbReference type="Proteomes" id="UP000002258"/>
    </source>
</evidence>
<evidence type="ECO:0000256" key="10">
    <source>
        <dbReference type="ARBA" id="ARBA00023242"/>
    </source>
</evidence>
<keyword evidence="14" id="KW-1185">Reference proteome</keyword>
<dbReference type="HOGENOM" id="CLU_006430_0_0_1"/>
<evidence type="ECO:0000256" key="3">
    <source>
        <dbReference type="ARBA" id="ARBA00005043"/>
    </source>
</evidence>
<evidence type="ECO:0000256" key="2">
    <source>
        <dbReference type="ARBA" id="ARBA00004496"/>
    </source>
</evidence>
<dbReference type="PROSITE" id="PS50082">
    <property type="entry name" value="WD_REPEATS_2"/>
    <property type="match status" value="4"/>
</dbReference>
<dbReference type="SUPFAM" id="SSF50978">
    <property type="entry name" value="WD40 repeat-like"/>
    <property type="match status" value="2"/>
</dbReference>
<dbReference type="PANTHER" id="PTHR44111:SF1">
    <property type="entry name" value="ELONGATOR COMPLEX PROTEIN 2"/>
    <property type="match status" value="1"/>
</dbReference>
<feature type="region of interest" description="Disordered" evidence="12">
    <location>
        <begin position="520"/>
        <end position="544"/>
    </location>
</feature>